<keyword evidence="3" id="KW-1185">Reference proteome</keyword>
<dbReference type="Proteomes" id="UP001501821">
    <property type="component" value="Unassembled WGS sequence"/>
</dbReference>
<proteinExistence type="predicted"/>
<feature type="signal peptide" evidence="1">
    <location>
        <begin position="1"/>
        <end position="20"/>
    </location>
</feature>
<keyword evidence="1" id="KW-0732">Signal</keyword>
<reference evidence="3" key="1">
    <citation type="journal article" date="2019" name="Int. J. Syst. Evol. Microbiol.">
        <title>The Global Catalogue of Microorganisms (GCM) 10K type strain sequencing project: providing services to taxonomists for standard genome sequencing and annotation.</title>
        <authorList>
            <consortium name="The Broad Institute Genomics Platform"/>
            <consortium name="The Broad Institute Genome Sequencing Center for Infectious Disease"/>
            <person name="Wu L."/>
            <person name="Ma J."/>
        </authorList>
    </citation>
    <scope>NUCLEOTIDE SEQUENCE [LARGE SCALE GENOMIC DNA]</scope>
    <source>
        <strain evidence="3">JCM 16953</strain>
    </source>
</reference>
<dbReference type="EMBL" id="BAABAH010000005">
    <property type="protein sequence ID" value="GAA3816779.1"/>
    <property type="molecule type" value="Genomic_DNA"/>
</dbReference>
<dbReference type="PROSITE" id="PS51257">
    <property type="entry name" value="PROKAR_LIPOPROTEIN"/>
    <property type="match status" value="1"/>
</dbReference>
<dbReference type="RefSeq" id="WP_344774598.1">
    <property type="nucleotide sequence ID" value="NZ_BAABAH010000005.1"/>
</dbReference>
<organism evidence="2 3">
    <name type="scientific">Nocardioides panacisoli</name>
    <dbReference type="NCBI Taxonomy" id="627624"/>
    <lineage>
        <taxon>Bacteria</taxon>
        <taxon>Bacillati</taxon>
        <taxon>Actinomycetota</taxon>
        <taxon>Actinomycetes</taxon>
        <taxon>Propionibacteriales</taxon>
        <taxon>Nocardioidaceae</taxon>
        <taxon>Nocardioides</taxon>
    </lineage>
</organism>
<evidence type="ECO:0000313" key="2">
    <source>
        <dbReference type="EMBL" id="GAA3816779.1"/>
    </source>
</evidence>
<evidence type="ECO:0000313" key="3">
    <source>
        <dbReference type="Proteomes" id="UP001501821"/>
    </source>
</evidence>
<protein>
    <submittedName>
        <fullName evidence="2">Uncharacterized protein</fullName>
    </submittedName>
</protein>
<feature type="chain" id="PRO_5045667505" evidence="1">
    <location>
        <begin position="21"/>
        <end position="148"/>
    </location>
</feature>
<name>A0ABP7IF02_9ACTN</name>
<sequence length="148" mass="15036">MKPPAAVLAIATLLAACALAGCSDDAPPAVEGPSAAPATTSPLPGGLERVRYRGATVDVPEDWKPLDCGEFDWTQLGPAGPGPCGGGVGVAFYGSATYDPKDRAGVISPVGTDPALFGGYAYSGDWAVYVQTPQRTLTRQILASVDQG</sequence>
<gene>
    <name evidence="2" type="ORF">GCM10022242_18490</name>
</gene>
<evidence type="ECO:0000256" key="1">
    <source>
        <dbReference type="SAM" id="SignalP"/>
    </source>
</evidence>
<accession>A0ABP7IF02</accession>
<comment type="caution">
    <text evidence="2">The sequence shown here is derived from an EMBL/GenBank/DDBJ whole genome shotgun (WGS) entry which is preliminary data.</text>
</comment>